<protein>
    <submittedName>
        <fullName evidence="10">Formate dehydrogenase-N subunit alpha</fullName>
    </submittedName>
</protein>
<dbReference type="AlphaFoldDB" id="A0A1S2LGG7"/>
<dbReference type="GO" id="GO:0051539">
    <property type="term" value="F:4 iron, 4 sulfur cluster binding"/>
    <property type="evidence" value="ECO:0007669"/>
    <property type="project" value="UniProtKB-KW"/>
</dbReference>
<dbReference type="GO" id="GO:0009061">
    <property type="term" value="P:anaerobic respiration"/>
    <property type="evidence" value="ECO:0007669"/>
    <property type="project" value="TreeGrafter"/>
</dbReference>
<evidence type="ECO:0000313" key="11">
    <source>
        <dbReference type="Proteomes" id="UP000180098"/>
    </source>
</evidence>
<dbReference type="SUPFAM" id="SSF53706">
    <property type="entry name" value="Formate dehydrogenase/DMSO reductase, domains 1-3"/>
    <property type="match status" value="1"/>
</dbReference>
<keyword evidence="4" id="KW-0004">4Fe-4S</keyword>
<keyword evidence="5" id="KW-0479">Metal-binding</keyword>
<reference evidence="10 11" key="1">
    <citation type="submission" date="2016-10" db="EMBL/GenBank/DDBJ databases">
        <title>Draft genome sequences of four alkaliphilic bacteria belonging to the Anaerobacillus genus.</title>
        <authorList>
            <person name="Bassil N.M."/>
            <person name="Lloyd J.R."/>
        </authorList>
    </citation>
    <scope>NUCLEOTIDE SEQUENCE [LARGE SCALE GENOMIC DNA]</scope>
    <source>
        <strain evidence="10 11">DSM 15340</strain>
    </source>
</reference>
<evidence type="ECO:0000256" key="2">
    <source>
        <dbReference type="ARBA" id="ARBA00004196"/>
    </source>
</evidence>
<evidence type="ECO:0000256" key="4">
    <source>
        <dbReference type="ARBA" id="ARBA00022485"/>
    </source>
</evidence>
<evidence type="ECO:0000313" key="10">
    <source>
        <dbReference type="EMBL" id="OIJ11639.1"/>
    </source>
</evidence>
<dbReference type="EMBL" id="MLQQ01000026">
    <property type="protein sequence ID" value="OIJ11639.1"/>
    <property type="molecule type" value="Genomic_DNA"/>
</dbReference>
<evidence type="ECO:0000256" key="1">
    <source>
        <dbReference type="ARBA" id="ARBA00001966"/>
    </source>
</evidence>
<feature type="domain" description="Molybdopterin dinucleotide-binding" evidence="9">
    <location>
        <begin position="674"/>
        <end position="792"/>
    </location>
</feature>
<accession>A0A1S2LGG7</accession>
<dbReference type="InterPro" id="IPR009010">
    <property type="entry name" value="Asp_de-COase-like_dom_sf"/>
</dbReference>
<dbReference type="GO" id="GO:0008863">
    <property type="term" value="F:formate dehydrogenase (NAD+) activity"/>
    <property type="evidence" value="ECO:0007669"/>
    <property type="project" value="InterPro"/>
</dbReference>
<evidence type="ECO:0000256" key="3">
    <source>
        <dbReference type="ARBA" id="ARBA00010312"/>
    </source>
</evidence>
<evidence type="ECO:0000259" key="8">
    <source>
        <dbReference type="Pfam" id="PF00384"/>
    </source>
</evidence>
<gene>
    <name evidence="10" type="ORF">BKP35_11930</name>
</gene>
<name>A0A1S2LGG7_9BACI</name>
<dbReference type="PROSITE" id="PS00932">
    <property type="entry name" value="MOLYBDOPTERIN_PROK_3"/>
    <property type="match status" value="1"/>
</dbReference>
<keyword evidence="11" id="KW-1185">Reference proteome</keyword>
<feature type="domain" description="Molybdopterin oxidoreductase" evidence="8">
    <location>
        <begin position="2"/>
        <end position="439"/>
    </location>
</feature>
<comment type="cofactor">
    <cofactor evidence="1">
        <name>[4Fe-4S] cluster</name>
        <dbReference type="ChEBI" id="CHEBI:49883"/>
    </cofactor>
</comment>
<dbReference type="Gene3D" id="2.40.40.20">
    <property type="match status" value="1"/>
</dbReference>
<dbReference type="SUPFAM" id="SSF50692">
    <property type="entry name" value="ADC-like"/>
    <property type="match status" value="1"/>
</dbReference>
<dbReference type="Pfam" id="PF00384">
    <property type="entry name" value="Molybdopterin"/>
    <property type="match status" value="1"/>
</dbReference>
<evidence type="ECO:0000256" key="6">
    <source>
        <dbReference type="ARBA" id="ARBA00022764"/>
    </source>
</evidence>
<comment type="subcellular location">
    <subcellularLocation>
        <location evidence="2">Cell envelope</location>
    </subcellularLocation>
</comment>
<evidence type="ECO:0000256" key="5">
    <source>
        <dbReference type="ARBA" id="ARBA00022723"/>
    </source>
</evidence>
<dbReference type="Pfam" id="PF01568">
    <property type="entry name" value="Molydop_binding"/>
    <property type="match status" value="1"/>
</dbReference>
<dbReference type="InterPro" id="IPR006655">
    <property type="entry name" value="Mopterin_OxRdtase_prok_CS"/>
</dbReference>
<comment type="similarity">
    <text evidence="3">Belongs to the prokaryotic molybdopterin-containing oxidoreductase family.</text>
</comment>
<dbReference type="GO" id="GO:0030313">
    <property type="term" value="C:cell envelope"/>
    <property type="evidence" value="ECO:0007669"/>
    <property type="project" value="UniProtKB-SubCell"/>
</dbReference>
<evidence type="ECO:0000256" key="7">
    <source>
        <dbReference type="ARBA" id="ARBA00023002"/>
    </source>
</evidence>
<dbReference type="CDD" id="cd02792">
    <property type="entry name" value="MopB_CT_Formate-Dh-Na-like"/>
    <property type="match status" value="1"/>
</dbReference>
<organism evidence="10 11">
    <name type="scientific">Anaerobacillus arseniciselenatis</name>
    <dbReference type="NCBI Taxonomy" id="85682"/>
    <lineage>
        <taxon>Bacteria</taxon>
        <taxon>Bacillati</taxon>
        <taxon>Bacillota</taxon>
        <taxon>Bacilli</taxon>
        <taxon>Bacillales</taxon>
        <taxon>Bacillaceae</taxon>
        <taxon>Anaerobacillus</taxon>
    </lineage>
</organism>
<keyword evidence="6" id="KW-0574">Periplasm</keyword>
<dbReference type="NCBIfam" id="TIGR01553">
    <property type="entry name" value="formate-DH-alph"/>
    <property type="match status" value="1"/>
</dbReference>
<keyword evidence="4" id="KW-0411">Iron-sulfur</keyword>
<sequence length="800" mass="89608">MTNHWNDIQHTDCALIIGANPAENHPISMKFVQKAKERGATVISADPRYTRTSTQAHIYAPFRSGTDIPLIGGLIHYAIENDLIHKEYVVNYTNASFLVNEDYQFNDGIFSGYDENSRSYDQSTWTFQTDEDGNILKDETLQHPRSVYQLMKEHYSRYDVDTVCSVTGTPKEDFLKMAEAFCATGQVGKSGTIMYAMGTTQHTVGSQNVRAYGLIQLLLGNIGVPGGGVNAMRGECNVQGSTDMALLFHILPGYLPAPTGTERHKDLASYNKNETPHGGWWNNRPKYLVSLLKAWYGDAATKENDFLYDYLPKNSRNSSHISLFEAMYDGDIKGMLVWGQNPIVGGPNTTKEQKAMENLDWLVAIDLWETETAAFWKQKAGSNPESINTEVFMLPACGPYEKEGAVTNSSRWKQFRWKALEPKGEAKADAWICHNLAKRVKKLYQGDNSTKGNIINALNWSFGDGDYPSNDLINREINGYDLTTGKTVLNFTQLQDDGTTSCGNWIYSGVYPDAGPDEEKNRAKDRDNKDTGMENYLNWSFAWPLNRRILYNRASADLNGQPWSDDKKVIWWDGETWANSYDVPDFAAVKAPGTPAEPGAPALAGHSGDDPFIMNAHGHGGLFAPMNDGPFPEHYEPYESPVPNAFSSVDLNPAVVIWTGDYNEKGDRSQFPIVVTTYRLTEHWQSGSMTRNLEWLSELQGHMFVELSEELAEEKGIKNKDKVVISSARGEIEAYAMVTKRFKPYTIRGEKVHHIGMPWHWGYMGITTGAIANTLTPHIGDANTMIPEYKAFLGDVRRAD</sequence>
<dbReference type="PANTHER" id="PTHR43598:SF1">
    <property type="entry name" value="FORMATE DEHYDROGENASE-O MAJOR SUBUNIT"/>
    <property type="match status" value="1"/>
</dbReference>
<dbReference type="InterPro" id="IPR006443">
    <property type="entry name" value="Formate-DH-alph_fdnG"/>
</dbReference>
<dbReference type="GO" id="GO:0047111">
    <property type="term" value="F:formate dehydrogenase (cytochrome-c-553) activity"/>
    <property type="evidence" value="ECO:0007669"/>
    <property type="project" value="InterPro"/>
</dbReference>
<dbReference type="Gene3D" id="3.40.228.10">
    <property type="entry name" value="Dimethylsulfoxide Reductase, domain 2"/>
    <property type="match status" value="2"/>
</dbReference>
<keyword evidence="7" id="KW-0560">Oxidoreductase</keyword>
<evidence type="ECO:0000259" key="9">
    <source>
        <dbReference type="Pfam" id="PF01568"/>
    </source>
</evidence>
<dbReference type="InterPro" id="IPR006657">
    <property type="entry name" value="MoPterin_dinucl-bd_dom"/>
</dbReference>
<dbReference type="GO" id="GO:0043546">
    <property type="term" value="F:molybdopterin cofactor binding"/>
    <property type="evidence" value="ECO:0007669"/>
    <property type="project" value="InterPro"/>
</dbReference>
<dbReference type="Gene3D" id="3.40.50.740">
    <property type="match status" value="1"/>
</dbReference>
<comment type="caution">
    <text evidence="10">The sequence shown here is derived from an EMBL/GenBank/DDBJ whole genome shotgun (WGS) entry which is preliminary data.</text>
</comment>
<dbReference type="Proteomes" id="UP000180098">
    <property type="component" value="Unassembled WGS sequence"/>
</dbReference>
<dbReference type="PANTHER" id="PTHR43598">
    <property type="entry name" value="TUNGSTEN-CONTAINING FORMYLMETHANOFURAN DEHYDROGENASE 2 SUBUNIT B"/>
    <property type="match status" value="1"/>
</dbReference>
<dbReference type="GO" id="GO:0030151">
    <property type="term" value="F:molybdenum ion binding"/>
    <property type="evidence" value="ECO:0007669"/>
    <property type="project" value="TreeGrafter"/>
</dbReference>
<dbReference type="GO" id="GO:0009055">
    <property type="term" value="F:electron transfer activity"/>
    <property type="evidence" value="ECO:0007669"/>
    <property type="project" value="InterPro"/>
</dbReference>
<keyword evidence="4" id="KW-0408">Iron</keyword>
<proteinExistence type="inferred from homology"/>
<dbReference type="InterPro" id="IPR006656">
    <property type="entry name" value="Mopterin_OxRdtase"/>
</dbReference>